<dbReference type="Proteomes" id="UP000423396">
    <property type="component" value="Chromosome"/>
</dbReference>
<dbReference type="KEGG" id="sazo:D1868_10690"/>
<dbReference type="Gene3D" id="3.10.580.10">
    <property type="entry name" value="CBS-domain"/>
    <property type="match status" value="2"/>
</dbReference>
<feature type="domain" description="CBS" evidence="4">
    <location>
        <begin position="187"/>
        <end position="250"/>
    </location>
</feature>
<gene>
    <name evidence="5" type="ORF">D1868_10690</name>
</gene>
<dbReference type="Pfam" id="PF01037">
    <property type="entry name" value="AsnC_trans_reg"/>
    <property type="match status" value="1"/>
</dbReference>
<accession>A0A650CRD7</accession>
<dbReference type="InterPro" id="IPR051257">
    <property type="entry name" value="Diverse_CBS-Domain"/>
</dbReference>
<dbReference type="Gene3D" id="3.30.70.920">
    <property type="match status" value="1"/>
</dbReference>
<dbReference type="AlphaFoldDB" id="A0A650CRD7"/>
<evidence type="ECO:0000313" key="6">
    <source>
        <dbReference type="Proteomes" id="UP000423396"/>
    </source>
</evidence>
<evidence type="ECO:0000256" key="3">
    <source>
        <dbReference type="PROSITE-ProRule" id="PRU00703"/>
    </source>
</evidence>
<name>A0A650CRD7_9CREN</name>
<keyword evidence="1 3" id="KW-0129">CBS domain</keyword>
<protein>
    <submittedName>
        <fullName evidence="5">CBS domain-containing protein</fullName>
    </submittedName>
</protein>
<proteinExistence type="predicted"/>
<organism evidence="5 6">
    <name type="scientific">Stygiolobus azoricus</name>
    <dbReference type="NCBI Taxonomy" id="41675"/>
    <lineage>
        <taxon>Archaea</taxon>
        <taxon>Thermoproteota</taxon>
        <taxon>Thermoprotei</taxon>
        <taxon>Sulfolobales</taxon>
        <taxon>Sulfolobaceae</taxon>
        <taxon>Stygiolobus</taxon>
    </lineage>
</organism>
<dbReference type="InterPro" id="IPR019887">
    <property type="entry name" value="Tscrpt_reg_AsnC/Lrp_C"/>
</dbReference>
<feature type="domain" description="CBS" evidence="4">
    <location>
        <begin position="125"/>
        <end position="183"/>
    </location>
</feature>
<evidence type="ECO:0000313" key="5">
    <source>
        <dbReference type="EMBL" id="QGR20404.1"/>
    </source>
</evidence>
<evidence type="ECO:0000256" key="2">
    <source>
        <dbReference type="ARBA" id="ARBA00029440"/>
    </source>
</evidence>
<dbReference type="GeneID" id="42799544"/>
<reference evidence="5 6" key="1">
    <citation type="submission" date="2019-10" db="EMBL/GenBank/DDBJ databases">
        <title>Genome Sequences from Six Type Strain Members of the Archaeal Family Sulfolobaceae: Acidianus ambivalens, Acidianus infernus, Metallosphaera prunae, Stygiolobus azoricus, Sulfolobus metallicus, and Sulfurisphaera ohwakuensis.</title>
        <authorList>
            <person name="Counts J.A."/>
            <person name="Kelly R.M."/>
        </authorList>
    </citation>
    <scope>NUCLEOTIDE SEQUENCE [LARGE SCALE GENOMIC DNA]</scope>
    <source>
        <strain evidence="5 6">FC6</strain>
    </source>
</reference>
<keyword evidence="6" id="KW-1185">Reference proteome</keyword>
<comment type="pathway">
    <text evidence="2">Amino-acid biosynthesis.</text>
</comment>
<dbReference type="EMBL" id="CP045483">
    <property type="protein sequence ID" value="QGR20404.1"/>
    <property type="molecule type" value="Genomic_DNA"/>
</dbReference>
<dbReference type="PANTHER" id="PTHR43080:SF2">
    <property type="entry name" value="CBS DOMAIN-CONTAINING PROTEIN"/>
    <property type="match status" value="1"/>
</dbReference>
<dbReference type="InterPro" id="IPR011008">
    <property type="entry name" value="Dimeric_a/b-barrel"/>
</dbReference>
<evidence type="ECO:0000259" key="4">
    <source>
        <dbReference type="PROSITE" id="PS51371"/>
    </source>
</evidence>
<dbReference type="SMART" id="SM00116">
    <property type="entry name" value="CBS"/>
    <property type="match status" value="4"/>
</dbReference>
<dbReference type="PANTHER" id="PTHR43080">
    <property type="entry name" value="CBS DOMAIN-CONTAINING PROTEIN CBSX3, MITOCHONDRIAL"/>
    <property type="match status" value="1"/>
</dbReference>
<dbReference type="SUPFAM" id="SSF54631">
    <property type="entry name" value="CBS-domain pair"/>
    <property type="match status" value="3"/>
</dbReference>
<dbReference type="PROSITE" id="PS51371">
    <property type="entry name" value="CBS"/>
    <property type="match status" value="3"/>
</dbReference>
<dbReference type="InterPro" id="IPR000644">
    <property type="entry name" value="CBS_dom"/>
</dbReference>
<dbReference type="SUPFAM" id="SSF54909">
    <property type="entry name" value="Dimeric alpha+beta barrel"/>
    <property type="match status" value="1"/>
</dbReference>
<dbReference type="InterPro" id="IPR046342">
    <property type="entry name" value="CBS_dom_sf"/>
</dbReference>
<dbReference type="RefSeq" id="WP_156007856.1">
    <property type="nucleotide sequence ID" value="NZ_CP045483.1"/>
</dbReference>
<dbReference type="Pfam" id="PF00571">
    <property type="entry name" value="CBS"/>
    <property type="match status" value="4"/>
</dbReference>
<dbReference type="OrthoDB" id="43333at2157"/>
<sequence>MLKTIMSTNLKTLDVNSTLKDALNLMITTGVRRVPVTVAGNIIGVVSARTVIKEALSKQNWAEEKLSDIARPAISVPPETSFREAAKLMVRLGIGSLIVKGQGIVTERDLAKIIPRVTIPAMAIGSTNVITLNYDSFVTDAAKLMISLGISHIPVISGSDVIGVVSLRDVLKALNENAMSNKLGDLIGKQQLVYADEDATVADVANLITTKNVGSLLLFDGEPKAPNLRGIVTEWDLVRTYASMVRAHVLVKAESSKIRGLVAALMAMPRVYDVAVVYGPYDLLVTIDVEDPDLAATTVLNSIASLSGVKETMTLIESEVV</sequence>
<evidence type="ECO:0000256" key="1">
    <source>
        <dbReference type="ARBA" id="ARBA00023122"/>
    </source>
</evidence>
<feature type="domain" description="CBS" evidence="4">
    <location>
        <begin position="6"/>
        <end position="63"/>
    </location>
</feature>